<gene>
    <name evidence="2" type="ORF">SP90_14765</name>
</gene>
<keyword evidence="1" id="KW-0812">Transmembrane</keyword>
<dbReference type="STRING" id="1560234.SP90_14765"/>
<evidence type="ECO:0000313" key="2">
    <source>
        <dbReference type="EMBL" id="OBQ46029.1"/>
    </source>
</evidence>
<dbReference type="Proteomes" id="UP000091979">
    <property type="component" value="Unassembled WGS sequence"/>
</dbReference>
<accession>A0A1B7X9G6</accession>
<dbReference type="PATRIC" id="fig|1560234.3.peg.2232"/>
<organism evidence="2 3">
    <name type="scientific">Halodesulfovibrio spirochaetisodalis</name>
    <dbReference type="NCBI Taxonomy" id="1560234"/>
    <lineage>
        <taxon>Bacteria</taxon>
        <taxon>Pseudomonadati</taxon>
        <taxon>Thermodesulfobacteriota</taxon>
        <taxon>Desulfovibrionia</taxon>
        <taxon>Desulfovibrionales</taxon>
        <taxon>Desulfovibrionaceae</taxon>
        <taxon>Halodesulfovibrio</taxon>
    </lineage>
</organism>
<dbReference type="AlphaFoldDB" id="A0A1B7X9G6"/>
<keyword evidence="3" id="KW-1185">Reference proteome</keyword>
<dbReference type="EMBL" id="JXMS01000032">
    <property type="protein sequence ID" value="OBQ46029.1"/>
    <property type="molecule type" value="Genomic_DNA"/>
</dbReference>
<keyword evidence="1" id="KW-0472">Membrane</keyword>
<keyword evidence="1" id="KW-1133">Transmembrane helix</keyword>
<evidence type="ECO:0000313" key="3">
    <source>
        <dbReference type="Proteomes" id="UP000091979"/>
    </source>
</evidence>
<evidence type="ECO:0000256" key="1">
    <source>
        <dbReference type="SAM" id="Phobius"/>
    </source>
</evidence>
<comment type="caution">
    <text evidence="2">The sequence shown here is derived from an EMBL/GenBank/DDBJ whole genome shotgun (WGS) entry which is preliminary data.</text>
</comment>
<name>A0A1B7X9G6_9BACT</name>
<feature type="transmembrane region" description="Helical" evidence="1">
    <location>
        <begin position="121"/>
        <end position="140"/>
    </location>
</feature>
<protein>
    <submittedName>
        <fullName evidence="2">Uncharacterized protein</fullName>
    </submittedName>
</protein>
<sequence>MLSYNVQLKDVPYFVLKNNPEALKHGILALLIYFELMFLTSSLSELTHYWCELIKDPISTPTKEKAAERAKTYAKPLYFLLSKQFGKNFAKSISETLTLETVFTKLILEAKDTIAVSKLRLLFDLALPLLLGLVAIIELFSHETPLFLK</sequence>
<proteinExistence type="predicted"/>
<reference evidence="2 3" key="1">
    <citation type="submission" date="2015-01" db="EMBL/GenBank/DDBJ databases">
        <title>Desulfovibrio sp. JC271 draft genome sequence.</title>
        <authorList>
            <person name="Shivani Y."/>
            <person name="Subhash Y."/>
            <person name="Sasikala C."/>
            <person name="Ramana C.V."/>
        </authorList>
    </citation>
    <scope>NUCLEOTIDE SEQUENCE [LARGE SCALE GENOMIC DNA]</scope>
    <source>
        <strain evidence="2 3">JC271</strain>
    </source>
</reference>